<evidence type="ECO:0000256" key="14">
    <source>
        <dbReference type="PROSITE-ProRule" id="PRU01360"/>
    </source>
</evidence>
<dbReference type="CDD" id="cd01347">
    <property type="entry name" value="ligand_gated_channel"/>
    <property type="match status" value="1"/>
</dbReference>
<sequence>MSQYDPKRVARLPLALILLALSCSLAAAEPRYAFDVEAGPLETVLAEIAGTAGVAIVFEADVSGAETSAVRGRYSLEDALEQALSETGLQYRRSGEGRIVIEAGDGSSDAAFRLPLTVEASRELADGPVEGYRASRTATATRTDTAISNIPASVQVIGQQQIREQEKRNLSEVLSSVSGVSSGEGSTLIESRENVVARGFTNRSVYYDGFRVSAIPSADLAGIERVEVLKGPASILFGQVEPGGVVNLVPGRAGPRDETEIRASGGEFSERRLTGELNQASESGRRALRADLAIEDSGSFRDRVDVERGLIRPSARIEIGDSATLEAGLVGYREERTFDEGVSFTADGAPPGDVSTYLGGPDLAGSDFEWDGARLGFEYEPARNWRFNAGVFHQRFRHEWEAFRPQGDPGESPLDRGQLAVLTGRSLNDVPSRPVSDDELFRFYDDARLEVDTTEVRSELVHERFLAGLDHTLLLGVDYRREERRIDEVRGVDLIDDETGEFLPQKINILDPEYDAPVPTQFVASGFLDGSQEEYGVLLQDQATIGERWHLLAGLRYDRVDQRAVSDRAQDRLQAEITSGGTFSRFDDSDDAFSGRFGALYRLFDSLAVYASYSESFAATGVKESGDSDELLEPTEGEQIEFGLKAEPLGDRLSATLSVYRIDRTNVPIADPQDRTRFINGGEQRSEGVELDLAGEPLPGWQVQAAGSFIDAEVRDSSTLDRGTPLRNVPDYTVSIASRYRFSEWPLPGLEISGHLVRVAERPGDDEASFELPAYTTFSLFVGRDWKIGDQTVTARLGVKNLWDETHYLASNSRASVVPGPPRSVVGTLGVQF</sequence>
<evidence type="ECO:0000256" key="15">
    <source>
        <dbReference type="RuleBase" id="RU003357"/>
    </source>
</evidence>
<dbReference type="InterPro" id="IPR036942">
    <property type="entry name" value="Beta-barrel_TonB_sf"/>
</dbReference>
<dbReference type="Proteomes" id="UP000315400">
    <property type="component" value="Unassembled WGS sequence"/>
</dbReference>
<evidence type="ECO:0000259" key="17">
    <source>
        <dbReference type="SMART" id="SM00965"/>
    </source>
</evidence>
<evidence type="ECO:0000256" key="5">
    <source>
        <dbReference type="ARBA" id="ARBA00022496"/>
    </source>
</evidence>
<dbReference type="Gene3D" id="2.170.130.10">
    <property type="entry name" value="TonB-dependent receptor, plug domain"/>
    <property type="match status" value="1"/>
</dbReference>
<keyword evidence="12 18" id="KW-0675">Receptor</keyword>
<evidence type="ECO:0000256" key="4">
    <source>
        <dbReference type="ARBA" id="ARBA00022452"/>
    </source>
</evidence>
<keyword evidence="7 16" id="KW-0732">Signal</keyword>
<dbReference type="SMART" id="SM00965">
    <property type="entry name" value="STN"/>
    <property type="match status" value="1"/>
</dbReference>
<protein>
    <submittedName>
        <fullName evidence="18">TonB-dependent receptor</fullName>
    </submittedName>
</protein>
<keyword evidence="11 14" id="KW-0472">Membrane</keyword>
<feature type="chain" id="PRO_5022127938" evidence="16">
    <location>
        <begin position="28"/>
        <end position="833"/>
    </location>
</feature>
<evidence type="ECO:0000256" key="6">
    <source>
        <dbReference type="ARBA" id="ARBA00022692"/>
    </source>
</evidence>
<name>A0A540VRE2_9GAMM</name>
<evidence type="ECO:0000256" key="13">
    <source>
        <dbReference type="ARBA" id="ARBA00023237"/>
    </source>
</evidence>
<dbReference type="NCBIfam" id="TIGR01783">
    <property type="entry name" value="TonB-siderophor"/>
    <property type="match status" value="1"/>
</dbReference>
<dbReference type="InterPro" id="IPR010105">
    <property type="entry name" value="TonB_sidphr_rcpt"/>
</dbReference>
<evidence type="ECO:0000256" key="1">
    <source>
        <dbReference type="ARBA" id="ARBA00004571"/>
    </source>
</evidence>
<evidence type="ECO:0000256" key="11">
    <source>
        <dbReference type="ARBA" id="ARBA00023136"/>
    </source>
</evidence>
<dbReference type="GO" id="GO:0038023">
    <property type="term" value="F:signaling receptor activity"/>
    <property type="evidence" value="ECO:0007669"/>
    <property type="project" value="InterPro"/>
</dbReference>
<dbReference type="GO" id="GO:0015891">
    <property type="term" value="P:siderophore transport"/>
    <property type="evidence" value="ECO:0007669"/>
    <property type="project" value="InterPro"/>
</dbReference>
<accession>A0A540VRE2</accession>
<dbReference type="PANTHER" id="PTHR32552:SF68">
    <property type="entry name" value="FERRICHROME OUTER MEMBRANE TRANSPORTER_PHAGE RECEPTOR"/>
    <property type="match status" value="1"/>
</dbReference>
<evidence type="ECO:0000256" key="16">
    <source>
        <dbReference type="SAM" id="SignalP"/>
    </source>
</evidence>
<dbReference type="GO" id="GO:0009279">
    <property type="term" value="C:cell outer membrane"/>
    <property type="evidence" value="ECO:0007669"/>
    <property type="project" value="UniProtKB-SubCell"/>
</dbReference>
<keyword evidence="6 14" id="KW-0812">Transmembrane</keyword>
<keyword evidence="9" id="KW-0406">Ion transport</keyword>
<dbReference type="InterPro" id="IPR037066">
    <property type="entry name" value="Plug_dom_sf"/>
</dbReference>
<keyword evidence="13 14" id="KW-0998">Cell outer membrane</keyword>
<feature type="signal peptide" evidence="16">
    <location>
        <begin position="1"/>
        <end position="27"/>
    </location>
</feature>
<dbReference type="PROSITE" id="PS52016">
    <property type="entry name" value="TONB_DEPENDENT_REC_3"/>
    <property type="match status" value="1"/>
</dbReference>
<evidence type="ECO:0000256" key="7">
    <source>
        <dbReference type="ARBA" id="ARBA00022729"/>
    </source>
</evidence>
<keyword evidence="3 14" id="KW-0813">Transport</keyword>
<reference evidence="18 19" key="1">
    <citation type="submission" date="2019-06" db="EMBL/GenBank/DDBJ databases">
        <title>Metagenome assembled Genome of Spiribacter salinus SL48-SHIP from the microbial mat of Salt Lake 48 (Novosibirsk region, Russia).</title>
        <authorList>
            <person name="Shipova A."/>
            <person name="Rozanov A.S."/>
            <person name="Bryanskaya A.V."/>
            <person name="Peltek S.E."/>
        </authorList>
    </citation>
    <scope>NUCLEOTIDE SEQUENCE [LARGE SCALE GENOMIC DNA]</scope>
    <source>
        <strain evidence="18">SL48-SHIP-2</strain>
    </source>
</reference>
<evidence type="ECO:0000256" key="3">
    <source>
        <dbReference type="ARBA" id="ARBA00022448"/>
    </source>
</evidence>
<dbReference type="Pfam" id="PF00593">
    <property type="entry name" value="TonB_dep_Rec_b-barrel"/>
    <property type="match status" value="1"/>
</dbReference>
<evidence type="ECO:0000256" key="10">
    <source>
        <dbReference type="ARBA" id="ARBA00023077"/>
    </source>
</evidence>
<evidence type="ECO:0000256" key="12">
    <source>
        <dbReference type="ARBA" id="ARBA00023170"/>
    </source>
</evidence>
<evidence type="ECO:0000256" key="2">
    <source>
        <dbReference type="ARBA" id="ARBA00009810"/>
    </source>
</evidence>
<comment type="subcellular location">
    <subcellularLocation>
        <location evidence="1 14">Cell outer membrane</location>
        <topology evidence="1 14">Multi-pass membrane protein</topology>
    </subcellularLocation>
</comment>
<dbReference type="Pfam" id="PF07660">
    <property type="entry name" value="STN"/>
    <property type="match status" value="1"/>
</dbReference>
<evidence type="ECO:0000256" key="9">
    <source>
        <dbReference type="ARBA" id="ARBA00023065"/>
    </source>
</evidence>
<feature type="domain" description="Secretin/TonB short N-terminal" evidence="17">
    <location>
        <begin position="54"/>
        <end position="104"/>
    </location>
</feature>
<dbReference type="GO" id="GO:0015344">
    <property type="term" value="F:siderophore uptake transmembrane transporter activity"/>
    <property type="evidence" value="ECO:0007669"/>
    <property type="project" value="TreeGrafter"/>
</dbReference>
<dbReference type="AlphaFoldDB" id="A0A540VRE2"/>
<dbReference type="InterPro" id="IPR000531">
    <property type="entry name" value="Beta-barrel_TonB"/>
</dbReference>
<evidence type="ECO:0000256" key="8">
    <source>
        <dbReference type="ARBA" id="ARBA00023004"/>
    </source>
</evidence>
<dbReference type="InterPro" id="IPR039426">
    <property type="entry name" value="TonB-dep_rcpt-like"/>
</dbReference>
<proteinExistence type="inferred from homology"/>
<dbReference type="PANTHER" id="PTHR32552">
    <property type="entry name" value="FERRICHROME IRON RECEPTOR-RELATED"/>
    <property type="match status" value="1"/>
</dbReference>
<organism evidence="18 19">
    <name type="scientific">Spiribacter salinus</name>
    <dbReference type="NCBI Taxonomy" id="1335746"/>
    <lineage>
        <taxon>Bacteria</taxon>
        <taxon>Pseudomonadati</taxon>
        <taxon>Pseudomonadota</taxon>
        <taxon>Gammaproteobacteria</taxon>
        <taxon>Chromatiales</taxon>
        <taxon>Ectothiorhodospiraceae</taxon>
        <taxon>Spiribacter</taxon>
    </lineage>
</organism>
<comment type="similarity">
    <text evidence="2 14 15">Belongs to the TonB-dependent receptor family.</text>
</comment>
<dbReference type="Gene3D" id="2.40.170.20">
    <property type="entry name" value="TonB-dependent receptor, beta-barrel domain"/>
    <property type="match status" value="1"/>
</dbReference>
<keyword evidence="4 14" id="KW-1134">Transmembrane beta strand</keyword>
<keyword evidence="10 15" id="KW-0798">TonB box</keyword>
<keyword evidence="5" id="KW-0410">Iron transport</keyword>
<dbReference type="PROSITE" id="PS51257">
    <property type="entry name" value="PROKAR_LIPOPROTEIN"/>
    <property type="match status" value="1"/>
</dbReference>
<evidence type="ECO:0000313" key="19">
    <source>
        <dbReference type="Proteomes" id="UP000315400"/>
    </source>
</evidence>
<dbReference type="Pfam" id="PF07715">
    <property type="entry name" value="Plug"/>
    <property type="match status" value="1"/>
</dbReference>
<dbReference type="InterPro" id="IPR011662">
    <property type="entry name" value="Secretin/TonB_short_N"/>
</dbReference>
<gene>
    <name evidence="18" type="ORF">FKY71_09110</name>
</gene>
<dbReference type="SUPFAM" id="SSF56935">
    <property type="entry name" value="Porins"/>
    <property type="match status" value="1"/>
</dbReference>
<dbReference type="EMBL" id="VIFK01000070">
    <property type="protein sequence ID" value="TQE99335.1"/>
    <property type="molecule type" value="Genomic_DNA"/>
</dbReference>
<dbReference type="Gene3D" id="3.55.50.30">
    <property type="match status" value="1"/>
</dbReference>
<dbReference type="InterPro" id="IPR012910">
    <property type="entry name" value="Plug_dom"/>
</dbReference>
<keyword evidence="8" id="KW-0408">Iron</keyword>
<comment type="caution">
    <text evidence="18">The sequence shown here is derived from an EMBL/GenBank/DDBJ whole genome shotgun (WGS) entry which is preliminary data.</text>
</comment>
<evidence type="ECO:0000313" key="18">
    <source>
        <dbReference type="EMBL" id="TQE99335.1"/>
    </source>
</evidence>